<dbReference type="Pfam" id="PF00102">
    <property type="entry name" value="Y_phosphatase"/>
    <property type="match status" value="1"/>
</dbReference>
<reference evidence="6" key="1">
    <citation type="journal article" date="2021" name="Sci. Adv.">
        <title>The American lobster genome reveals insights on longevity, neural, and immune adaptations.</title>
        <authorList>
            <person name="Polinski J.M."/>
            <person name="Zimin A.V."/>
            <person name="Clark K.F."/>
            <person name="Kohn A.B."/>
            <person name="Sadowski N."/>
            <person name="Timp W."/>
            <person name="Ptitsyn A."/>
            <person name="Khanna P."/>
            <person name="Romanova D.Y."/>
            <person name="Williams P."/>
            <person name="Greenwood S.J."/>
            <person name="Moroz L.L."/>
            <person name="Walt D.R."/>
            <person name="Bodnar A.G."/>
        </authorList>
    </citation>
    <scope>NUCLEOTIDE SEQUENCE</scope>
    <source>
        <strain evidence="6">GMGI-L3</strain>
    </source>
</reference>
<evidence type="ECO:0000313" key="7">
    <source>
        <dbReference type="Proteomes" id="UP000747542"/>
    </source>
</evidence>
<dbReference type="GO" id="GO:0048666">
    <property type="term" value="P:neuron development"/>
    <property type="evidence" value="ECO:0007669"/>
    <property type="project" value="UniProtKB-ARBA"/>
</dbReference>
<organism evidence="6 7">
    <name type="scientific">Homarus americanus</name>
    <name type="common">American lobster</name>
    <dbReference type="NCBI Taxonomy" id="6706"/>
    <lineage>
        <taxon>Eukaryota</taxon>
        <taxon>Metazoa</taxon>
        <taxon>Ecdysozoa</taxon>
        <taxon>Arthropoda</taxon>
        <taxon>Crustacea</taxon>
        <taxon>Multicrustacea</taxon>
        <taxon>Malacostraca</taxon>
        <taxon>Eumalacostraca</taxon>
        <taxon>Eucarida</taxon>
        <taxon>Decapoda</taxon>
        <taxon>Pleocyemata</taxon>
        <taxon>Astacidea</taxon>
        <taxon>Nephropoidea</taxon>
        <taxon>Nephropidae</taxon>
        <taxon>Homarus</taxon>
    </lineage>
</organism>
<feature type="domain" description="Tyrosine-protein phosphatase" evidence="4">
    <location>
        <begin position="1439"/>
        <end position="1673"/>
    </location>
</feature>
<gene>
    <name evidence="6" type="primary">Ptpn7-L</name>
    <name evidence="6" type="ORF">Hamer_G013860</name>
</gene>
<dbReference type="SMART" id="SM00404">
    <property type="entry name" value="PTPc_motif"/>
    <property type="match status" value="1"/>
</dbReference>
<feature type="chain" id="PRO_5035241021" evidence="3">
    <location>
        <begin position="24"/>
        <end position="1685"/>
    </location>
</feature>
<evidence type="ECO:0000259" key="5">
    <source>
        <dbReference type="PROSITE" id="PS50056"/>
    </source>
</evidence>
<dbReference type="PANTHER" id="PTHR19134">
    <property type="entry name" value="RECEPTOR-TYPE TYROSINE-PROTEIN PHOSPHATASE"/>
    <property type="match status" value="1"/>
</dbReference>
<feature type="signal peptide" evidence="3">
    <location>
        <begin position="1"/>
        <end position="23"/>
    </location>
</feature>
<feature type="region of interest" description="Disordered" evidence="1">
    <location>
        <begin position="972"/>
        <end position="1139"/>
    </location>
</feature>
<dbReference type="PRINTS" id="PR00700">
    <property type="entry name" value="PRTYPHPHTASE"/>
</dbReference>
<feature type="region of interest" description="Disordered" evidence="1">
    <location>
        <begin position="552"/>
        <end position="764"/>
    </location>
</feature>
<feature type="compositionally biased region" description="Polar residues" evidence="1">
    <location>
        <begin position="1050"/>
        <end position="1059"/>
    </location>
</feature>
<comment type="caution">
    <text evidence="6">The sequence shown here is derived from an EMBL/GenBank/DDBJ whole genome shotgun (WGS) entry which is preliminary data.</text>
</comment>
<keyword evidence="2" id="KW-0812">Transmembrane</keyword>
<keyword evidence="2" id="KW-0472">Membrane</keyword>
<dbReference type="InterPro" id="IPR016130">
    <property type="entry name" value="Tyr_Pase_AS"/>
</dbReference>
<dbReference type="SUPFAM" id="SSF52799">
    <property type="entry name" value="(Phosphotyrosine protein) phosphatases II"/>
    <property type="match status" value="1"/>
</dbReference>
<dbReference type="InterPro" id="IPR029021">
    <property type="entry name" value="Prot-tyrosine_phosphatase-like"/>
</dbReference>
<feature type="compositionally biased region" description="Low complexity" evidence="1">
    <location>
        <begin position="610"/>
        <end position="624"/>
    </location>
</feature>
<evidence type="ECO:0000313" key="6">
    <source>
        <dbReference type="EMBL" id="KAG7171070.1"/>
    </source>
</evidence>
<evidence type="ECO:0000256" key="2">
    <source>
        <dbReference type="SAM" id="Phobius"/>
    </source>
</evidence>
<feature type="transmembrane region" description="Helical" evidence="2">
    <location>
        <begin position="1323"/>
        <end position="1347"/>
    </location>
</feature>
<keyword evidence="7" id="KW-1185">Reference proteome</keyword>
<name>A0A8J5KJQ3_HOMAM</name>
<dbReference type="SMART" id="SM00194">
    <property type="entry name" value="PTPc"/>
    <property type="match status" value="1"/>
</dbReference>
<feature type="domain" description="Tyrosine specific protein phosphatases" evidence="5">
    <location>
        <begin position="1588"/>
        <end position="1664"/>
    </location>
</feature>
<dbReference type="CDD" id="cd00047">
    <property type="entry name" value="PTPc"/>
    <property type="match status" value="1"/>
</dbReference>
<accession>A0A8J5KJQ3</accession>
<feature type="compositionally biased region" description="Polar residues" evidence="1">
    <location>
        <begin position="978"/>
        <end position="996"/>
    </location>
</feature>
<feature type="compositionally biased region" description="Polar residues" evidence="1">
    <location>
        <begin position="567"/>
        <end position="580"/>
    </location>
</feature>
<dbReference type="InterPro" id="IPR000387">
    <property type="entry name" value="Tyr_Pase_dom"/>
</dbReference>
<dbReference type="InterPro" id="IPR003595">
    <property type="entry name" value="Tyr_Pase_cat"/>
</dbReference>
<dbReference type="EMBL" id="JAHLQT010012946">
    <property type="protein sequence ID" value="KAG7171070.1"/>
    <property type="molecule type" value="Genomic_DNA"/>
</dbReference>
<feature type="compositionally biased region" description="Polar residues" evidence="1">
    <location>
        <begin position="636"/>
        <end position="679"/>
    </location>
</feature>
<dbReference type="InterPro" id="IPR000242">
    <property type="entry name" value="PTP_cat"/>
</dbReference>
<feature type="compositionally biased region" description="Polar residues" evidence="1">
    <location>
        <begin position="587"/>
        <end position="609"/>
    </location>
</feature>
<sequence>MKMPPPVTRWLCLFIILAHGVRGQLSVGSADSFLVDDLDTTGDSAVAGAVGITSLATATDHVDADIAKDAADVAVNPGDAADYNSQGASSADDPQLATAIDEPVEETTLPDFDYDLMDEVAVTTESEGLSEDEISRRTGAMEYYDYPTGFTAGLDDGDLEGTTLTVPQLTRRIIYSGGPSLTTAVPEPSVTFTRPSSLVRVLSDTDQEDWLPNWPSHLLDNNGRPTRRPTIRFPTVSPSTAFVPSSVPSSAIVPASTPVPSIDPTFTVSKVPVTQYFFDLPSVVPTPVPGPLFHEEDLSVPVSASPSIAPDLRQPVIELSSSISELQSSVLMEAVRPFTVTPSLSGLGPSVLVETTDSLSSRTTFAATPLSSLAFPSASAILDEPAEREVVDNTLDDEIDNVNVTLVAKDTQDHGTETTGPRPPQTRPDTLGDDPDYFESTTAGEVPLDVSVAALPGTGEPNSLPSDTTSAPVQPNPASESDLMTTTSTSALGSVKPTFIRTSQAANSSRTPLWMLLSQSTPSRTVNTQLLRSQPTSSATSFPDTNTITALATSSSPKEETDPLDSDVSQTPALSSSTVSIDELLETTAQSTTSPVDNSKSTQNDSPNDVITTPIPTEATVTTPSNNVSEDADPTQDITESSTLEPSNNKSSELTPGVNSIDDPSSDVTQLDTDLSENNIPVVLETTESMGEPTDSTSNRSSLSHLPEGDVLGTTTERDQGISDEPIVITLPEEDPTDPPSSQREISPVVTSTDSDRVTPHDSATWTPVMDLTETTVQIVSVTSPSSVVPTTSQISSLPPEMTGGFTPIKSETDESSILPHTEVLPDISTNLSPTSTPAIVESTATLPAPFDGSSTKFAHSPSVTDFSAATPVLGTDLESHFDQSSVEEHLSSSIIIKEETEYSPILFPTTVHTPIKDEFTSISLVPMFTEPVPTPSITVTAVSEVESTLTEKSPEPTIIVTEKLPSSPTEYIPEIFPSSSDSSILATPSSTNTENISSVPSLSSIPPDFSDSSVTPDIPMSSASIATLPTSSTGPALDSPTLVAPTATDVPTTSPTQITTPEVPTEGTEEGTHEELPEEEVSTVAEIPSSTPKVPTPISVTTPTTSTTTKTSTTKVTVPPTTSTSPVPTTPSSEVPTFMVPTETIPSLTTTVMLPNGTMIELPLPYIRALVAYSNGEFCHHKQNFRTMLAQWISQHLEGKTYVEPRDIEFFNMPDCVTTKPSTEDHINHLPEDLSHSELESDDKMNLLLDNEKTNVYFYVTSSGKIDPELTEQFPLFPMDLEISEDLTYLKTKVSQLELVRADGSTNSDPLLEEVAAVGTSVIVIIVICSIVGITIIVALLFFMVVKRRGATNNYYGRRCTPVSMDAYSMDSVSVYHSFRRKSKRRASGRSVKSYLNQAFDDPNGPTRPLNFAKLTHFISDIDGVYEEFGTIPVNMPKYANVIPVPETRVLLKLLKDSRNSEYINANYVRGARNESKYYIATQAPLDDTVADFWRMIWEQETKVVVMLTDFVEKGIDKCADYLPPSETLDCHRLYGDFQVTLKSRDMREKYVVSNVQLKNLENNLVREVAHMWFTGWPASGVPNEETAFISYILDVRRTRKKLRAKGPIVVHCSPGTGRTGTLLACDIVMKQFEDQRSVDVPRTVYSIRRDRAGAVQTKEQYAFIYRVINLYASKLTSGNLDSL</sequence>
<feature type="region of interest" description="Disordered" evidence="1">
    <location>
        <begin position="407"/>
        <end position="485"/>
    </location>
</feature>
<feature type="compositionally biased region" description="Polar residues" evidence="1">
    <location>
        <begin position="460"/>
        <end position="485"/>
    </location>
</feature>
<dbReference type="PROSITE" id="PS50056">
    <property type="entry name" value="TYR_PHOSPHATASE_2"/>
    <property type="match status" value="1"/>
</dbReference>
<feature type="compositionally biased region" description="Polar residues" evidence="1">
    <location>
        <begin position="1011"/>
        <end position="1035"/>
    </location>
</feature>
<dbReference type="PROSITE" id="PS00383">
    <property type="entry name" value="TYR_PHOSPHATASE_1"/>
    <property type="match status" value="1"/>
</dbReference>
<dbReference type="GO" id="GO:0004725">
    <property type="term" value="F:protein tyrosine phosphatase activity"/>
    <property type="evidence" value="ECO:0007669"/>
    <property type="project" value="InterPro"/>
</dbReference>
<evidence type="ECO:0000256" key="1">
    <source>
        <dbReference type="SAM" id="MobiDB-lite"/>
    </source>
</evidence>
<dbReference type="PROSITE" id="PS50055">
    <property type="entry name" value="TYR_PHOSPHATASE_PTP"/>
    <property type="match status" value="1"/>
</dbReference>
<protein>
    <submittedName>
        <fullName evidence="6">Tyrosine-protein phosphatase non-receptor type 7-like</fullName>
    </submittedName>
</protein>
<evidence type="ECO:0000259" key="4">
    <source>
        <dbReference type="PROSITE" id="PS50055"/>
    </source>
</evidence>
<keyword evidence="3" id="KW-0732">Signal</keyword>
<feature type="compositionally biased region" description="Polar residues" evidence="1">
    <location>
        <begin position="740"/>
        <end position="753"/>
    </location>
</feature>
<evidence type="ECO:0000256" key="3">
    <source>
        <dbReference type="SAM" id="SignalP"/>
    </source>
</evidence>
<feature type="compositionally biased region" description="Low complexity" evidence="1">
    <location>
        <begin position="997"/>
        <end position="1008"/>
    </location>
</feature>
<feature type="compositionally biased region" description="Low complexity" evidence="1">
    <location>
        <begin position="1089"/>
        <end position="1138"/>
    </location>
</feature>
<dbReference type="Proteomes" id="UP000747542">
    <property type="component" value="Unassembled WGS sequence"/>
</dbReference>
<keyword evidence="2" id="KW-1133">Transmembrane helix</keyword>
<dbReference type="Gene3D" id="3.90.190.10">
    <property type="entry name" value="Protein tyrosine phosphatase superfamily"/>
    <property type="match status" value="1"/>
</dbReference>
<dbReference type="InterPro" id="IPR050348">
    <property type="entry name" value="Protein-Tyr_Phosphatase"/>
</dbReference>
<dbReference type="PANTHER" id="PTHR19134:SF544">
    <property type="entry name" value="IP14232P"/>
    <property type="match status" value="1"/>
</dbReference>
<proteinExistence type="predicted"/>
<feature type="compositionally biased region" description="Polar residues" evidence="1">
    <location>
        <begin position="686"/>
        <end position="704"/>
    </location>
</feature>